<dbReference type="InterPro" id="IPR027469">
    <property type="entry name" value="Cation_efflux_TMD_sf"/>
</dbReference>
<feature type="transmembrane region" description="Helical" evidence="6">
    <location>
        <begin position="177"/>
        <end position="197"/>
    </location>
</feature>
<dbReference type="Gene3D" id="3.30.70.1350">
    <property type="entry name" value="Cation efflux protein, cytoplasmic domain"/>
    <property type="match status" value="1"/>
</dbReference>
<dbReference type="Proteomes" id="UP000256661">
    <property type="component" value="Unassembled WGS sequence"/>
</dbReference>
<feature type="transmembrane region" description="Helical" evidence="6">
    <location>
        <begin position="128"/>
        <end position="149"/>
    </location>
</feature>
<dbReference type="InterPro" id="IPR036837">
    <property type="entry name" value="Cation_efflux_CTD_sf"/>
</dbReference>
<accession>A0A3D9SXS1</accession>
<evidence type="ECO:0000256" key="6">
    <source>
        <dbReference type="SAM" id="Phobius"/>
    </source>
</evidence>
<dbReference type="SUPFAM" id="SSF161111">
    <property type="entry name" value="Cation efflux protein transmembrane domain-like"/>
    <property type="match status" value="1"/>
</dbReference>
<dbReference type="Pfam" id="PF01545">
    <property type="entry name" value="Cation_efflux"/>
    <property type="match status" value="1"/>
</dbReference>
<keyword evidence="5 6" id="KW-0472">Membrane</keyword>
<dbReference type="OrthoDB" id="9806522at2"/>
<dbReference type="GO" id="GO:0016020">
    <property type="term" value="C:membrane"/>
    <property type="evidence" value="ECO:0007669"/>
    <property type="project" value="UniProtKB-SubCell"/>
</dbReference>
<feature type="transmembrane region" description="Helical" evidence="6">
    <location>
        <begin position="91"/>
        <end position="108"/>
    </location>
</feature>
<dbReference type="InterPro" id="IPR027470">
    <property type="entry name" value="Cation_efflux_CTD"/>
</dbReference>
<sequence length="323" mass="34124">MKDPPGPHGRYAPGGDSGETRKTVLAAGAANVAIAGTKLVAGLIAGSSAMMAEAAHSLADTLNEAFLLASLGRSERPADRRHPFGYGKERYFWSLIAAVGIFVAGAGYSVYEGVREIASPGEHGDPTVAFLVLALAFLFEGLSLSRATYQVRKEARTRGREPLDHVRRTPDTTLKAAVLEDTAALVGLTLAALGLALREITGSGVWDGVASILIGLLLVAVALTLGRSSMTMLIGQSVDRETWRAINEEIGDTPGVSSVLELLTMHLGPDELLVAAKVAFADDISADQAEDIADAIDDRLRRRLPIVRHVFLDPTQLRPSGGP</sequence>
<keyword evidence="2" id="KW-0813">Transport</keyword>
<dbReference type="PANTHER" id="PTHR13414:SF9">
    <property type="entry name" value="PROTON-COUPLED ZINC ANTIPORTER SLC30A9, MITOCHONDRIAL"/>
    <property type="match status" value="1"/>
</dbReference>
<keyword evidence="4 6" id="KW-1133">Transmembrane helix</keyword>
<dbReference type="AlphaFoldDB" id="A0A3D9SXS1"/>
<feature type="domain" description="Cation efflux protein transmembrane" evidence="7">
    <location>
        <begin position="25"/>
        <end position="234"/>
    </location>
</feature>
<evidence type="ECO:0000256" key="1">
    <source>
        <dbReference type="ARBA" id="ARBA00004141"/>
    </source>
</evidence>
<keyword evidence="3 6" id="KW-0812">Transmembrane</keyword>
<evidence type="ECO:0000259" key="7">
    <source>
        <dbReference type="Pfam" id="PF01545"/>
    </source>
</evidence>
<comment type="caution">
    <text evidence="9">The sequence shown here is derived from an EMBL/GenBank/DDBJ whole genome shotgun (WGS) entry which is preliminary data.</text>
</comment>
<dbReference type="NCBIfam" id="TIGR01297">
    <property type="entry name" value="CDF"/>
    <property type="match status" value="1"/>
</dbReference>
<evidence type="ECO:0000313" key="9">
    <source>
        <dbReference type="EMBL" id="REE96401.1"/>
    </source>
</evidence>
<comment type="subcellular location">
    <subcellularLocation>
        <location evidence="1">Membrane</location>
        <topology evidence="1">Multi-pass membrane protein</topology>
    </subcellularLocation>
</comment>
<proteinExistence type="predicted"/>
<dbReference type="InterPro" id="IPR040177">
    <property type="entry name" value="SLC30A9"/>
</dbReference>
<evidence type="ECO:0000256" key="2">
    <source>
        <dbReference type="ARBA" id="ARBA00022448"/>
    </source>
</evidence>
<gene>
    <name evidence="9" type="ORF">DFJ69_1834</name>
</gene>
<dbReference type="Pfam" id="PF16916">
    <property type="entry name" value="ZT_dimer"/>
    <property type="match status" value="1"/>
</dbReference>
<evidence type="ECO:0000313" key="10">
    <source>
        <dbReference type="Proteomes" id="UP000256661"/>
    </source>
</evidence>
<protein>
    <submittedName>
        <fullName evidence="9">Cation diffusion facilitator family transporter</fullName>
    </submittedName>
</protein>
<evidence type="ECO:0000259" key="8">
    <source>
        <dbReference type="Pfam" id="PF16916"/>
    </source>
</evidence>
<dbReference type="SUPFAM" id="SSF160240">
    <property type="entry name" value="Cation efflux protein cytoplasmic domain-like"/>
    <property type="match status" value="1"/>
</dbReference>
<dbReference type="InterPro" id="IPR058533">
    <property type="entry name" value="Cation_efflux_TM"/>
</dbReference>
<organism evidence="9 10">
    <name type="scientific">Thermomonospora umbrina</name>
    <dbReference type="NCBI Taxonomy" id="111806"/>
    <lineage>
        <taxon>Bacteria</taxon>
        <taxon>Bacillati</taxon>
        <taxon>Actinomycetota</taxon>
        <taxon>Actinomycetes</taxon>
        <taxon>Streptosporangiales</taxon>
        <taxon>Thermomonosporaceae</taxon>
        <taxon>Thermomonospora</taxon>
    </lineage>
</organism>
<reference evidence="9 10" key="1">
    <citation type="submission" date="2018-08" db="EMBL/GenBank/DDBJ databases">
        <title>Sequencing the genomes of 1000 actinobacteria strains.</title>
        <authorList>
            <person name="Klenk H.-P."/>
        </authorList>
    </citation>
    <scope>NUCLEOTIDE SEQUENCE [LARGE SCALE GENOMIC DNA]</scope>
    <source>
        <strain evidence="9 10">DSM 43927</strain>
    </source>
</reference>
<dbReference type="EMBL" id="QTTT01000001">
    <property type="protein sequence ID" value="REE96401.1"/>
    <property type="molecule type" value="Genomic_DNA"/>
</dbReference>
<evidence type="ECO:0000256" key="4">
    <source>
        <dbReference type="ARBA" id="ARBA00022989"/>
    </source>
</evidence>
<evidence type="ECO:0000256" key="5">
    <source>
        <dbReference type="ARBA" id="ARBA00023136"/>
    </source>
</evidence>
<dbReference type="Gene3D" id="1.20.1510.10">
    <property type="entry name" value="Cation efflux protein transmembrane domain"/>
    <property type="match status" value="1"/>
</dbReference>
<evidence type="ECO:0000256" key="3">
    <source>
        <dbReference type="ARBA" id="ARBA00022692"/>
    </source>
</evidence>
<dbReference type="GO" id="GO:0008324">
    <property type="term" value="F:monoatomic cation transmembrane transporter activity"/>
    <property type="evidence" value="ECO:0007669"/>
    <property type="project" value="InterPro"/>
</dbReference>
<dbReference type="InterPro" id="IPR002524">
    <property type="entry name" value="Cation_efflux"/>
</dbReference>
<feature type="transmembrane region" description="Helical" evidence="6">
    <location>
        <begin position="209"/>
        <end position="226"/>
    </location>
</feature>
<dbReference type="GO" id="GO:0006829">
    <property type="term" value="P:zinc ion transport"/>
    <property type="evidence" value="ECO:0007669"/>
    <property type="project" value="InterPro"/>
</dbReference>
<feature type="domain" description="Cation efflux protein cytoplasmic" evidence="8">
    <location>
        <begin position="239"/>
        <end position="311"/>
    </location>
</feature>
<name>A0A3D9SXS1_9ACTN</name>
<dbReference type="PANTHER" id="PTHR13414">
    <property type="entry name" value="HUEL-CATION TRANSPORTER"/>
    <property type="match status" value="1"/>
</dbReference>
<keyword evidence="10" id="KW-1185">Reference proteome</keyword>